<keyword evidence="3" id="KW-1185">Reference proteome</keyword>
<organism evidence="2 3">
    <name type="scientific">Halomonas urumqiensis</name>
    <dbReference type="NCBI Taxonomy" id="1684789"/>
    <lineage>
        <taxon>Bacteria</taxon>
        <taxon>Pseudomonadati</taxon>
        <taxon>Pseudomonadota</taxon>
        <taxon>Gammaproteobacteria</taxon>
        <taxon>Oceanospirillales</taxon>
        <taxon>Halomonadaceae</taxon>
        <taxon>Halomonas</taxon>
    </lineage>
</organism>
<protein>
    <submittedName>
        <fullName evidence="2">Uncharacterized protein</fullName>
    </submittedName>
</protein>
<keyword evidence="1" id="KW-0472">Membrane</keyword>
<accession>A0A2N7UKS6</accession>
<evidence type="ECO:0000313" key="2">
    <source>
        <dbReference type="EMBL" id="PMR81051.1"/>
    </source>
</evidence>
<dbReference type="Proteomes" id="UP000235547">
    <property type="component" value="Unassembled WGS sequence"/>
</dbReference>
<dbReference type="AlphaFoldDB" id="A0A2N7UKS6"/>
<keyword evidence="1" id="KW-0812">Transmembrane</keyword>
<comment type="caution">
    <text evidence="2">The sequence shown here is derived from an EMBL/GenBank/DDBJ whole genome shotgun (WGS) entry which is preliminary data.</text>
</comment>
<dbReference type="EMBL" id="PNRG01000012">
    <property type="protein sequence ID" value="PMR81051.1"/>
    <property type="molecule type" value="Genomic_DNA"/>
</dbReference>
<name>A0A2N7UKS6_9GAMM</name>
<proteinExistence type="predicted"/>
<feature type="transmembrane region" description="Helical" evidence="1">
    <location>
        <begin position="28"/>
        <end position="45"/>
    </location>
</feature>
<keyword evidence="1" id="KW-1133">Transmembrane helix</keyword>
<feature type="transmembrane region" description="Helical" evidence="1">
    <location>
        <begin position="65"/>
        <end position="83"/>
    </location>
</feature>
<sequence length="84" mass="9038">MITLLLAAGLAVWLLMQPEVIKSLPMALRVPVILLGIWSLGAGFVQPMQDQQRRGLLGQALSPKASLLMLLVFALVLVGCVVFV</sequence>
<evidence type="ECO:0000256" key="1">
    <source>
        <dbReference type="SAM" id="Phobius"/>
    </source>
</evidence>
<gene>
    <name evidence="2" type="ORF">C1H70_06560</name>
</gene>
<reference evidence="2 3" key="1">
    <citation type="submission" date="2018-01" db="EMBL/GenBank/DDBJ databases">
        <title>Halomonas endophytica sp. nov., isolated from storage liquid in the stems of Populus euphratica.</title>
        <authorList>
            <person name="Chen C."/>
        </authorList>
    </citation>
    <scope>NUCLEOTIDE SEQUENCE [LARGE SCALE GENOMIC DNA]</scope>
    <source>
        <strain evidence="2 3">BZ-SZ-XJ27</strain>
    </source>
</reference>
<evidence type="ECO:0000313" key="3">
    <source>
        <dbReference type="Proteomes" id="UP000235547"/>
    </source>
</evidence>